<comment type="subcellular location">
    <subcellularLocation>
        <location evidence="1">Endosome membrane</location>
    </subcellularLocation>
</comment>
<evidence type="ECO:0000256" key="2">
    <source>
        <dbReference type="ARBA" id="ARBA00012009"/>
    </source>
</evidence>
<dbReference type="GO" id="GO:0090385">
    <property type="term" value="P:phagosome-lysosome fusion"/>
    <property type="evidence" value="ECO:0007669"/>
    <property type="project" value="TreeGrafter"/>
</dbReference>
<feature type="compositionally biased region" description="Polar residues" evidence="16">
    <location>
        <begin position="1384"/>
        <end position="1396"/>
    </location>
</feature>
<feature type="compositionally biased region" description="Polar residues" evidence="16">
    <location>
        <begin position="294"/>
        <end position="309"/>
    </location>
</feature>
<dbReference type="GO" id="GO:0046488">
    <property type="term" value="P:phosphatidylinositol metabolic process"/>
    <property type="evidence" value="ECO:0007669"/>
    <property type="project" value="UniProtKB-UniRule"/>
</dbReference>
<dbReference type="CDD" id="cd17300">
    <property type="entry name" value="PIPKc_PIKfyve"/>
    <property type="match status" value="1"/>
</dbReference>
<evidence type="ECO:0000256" key="12">
    <source>
        <dbReference type="ARBA" id="ARBA00023136"/>
    </source>
</evidence>
<dbReference type="InterPro" id="IPR013083">
    <property type="entry name" value="Znf_RING/FYVE/PHD"/>
</dbReference>
<evidence type="ECO:0000256" key="9">
    <source>
        <dbReference type="ARBA" id="ARBA00022777"/>
    </source>
</evidence>
<dbReference type="Gene3D" id="3.30.810.10">
    <property type="entry name" value="2-Layer Sandwich"/>
    <property type="match status" value="1"/>
</dbReference>
<protein>
    <recommendedName>
        <fullName evidence="2">1-phosphatidylinositol-3-phosphate 5-kinase</fullName>
        <ecNumber evidence="2">2.7.1.150</ecNumber>
    </recommendedName>
</protein>
<evidence type="ECO:0000256" key="13">
    <source>
        <dbReference type="ARBA" id="ARBA00052820"/>
    </source>
</evidence>
<evidence type="ECO:0000256" key="1">
    <source>
        <dbReference type="ARBA" id="ARBA00004608"/>
    </source>
</evidence>
<keyword evidence="12" id="KW-0472">Membrane</keyword>
<evidence type="ECO:0000256" key="8">
    <source>
        <dbReference type="ARBA" id="ARBA00022771"/>
    </source>
</evidence>
<dbReference type="GO" id="GO:0032438">
    <property type="term" value="P:melanosome organization"/>
    <property type="evidence" value="ECO:0007669"/>
    <property type="project" value="TreeGrafter"/>
</dbReference>
<evidence type="ECO:0000256" key="5">
    <source>
        <dbReference type="ARBA" id="ARBA00022723"/>
    </source>
</evidence>
<dbReference type="SMART" id="SM00064">
    <property type="entry name" value="FYVE"/>
    <property type="match status" value="1"/>
</dbReference>
<dbReference type="GO" id="GO:0000285">
    <property type="term" value="F:1-phosphatidylinositol-3-phosphate 5-kinase activity"/>
    <property type="evidence" value="ECO:0007669"/>
    <property type="project" value="UniProtKB-EC"/>
</dbReference>
<dbReference type="FunFam" id="3.50.7.10:FF:000007">
    <property type="entry name" value="1-phosphatidylinositol 3-phosphate 5-kinase isoform X1"/>
    <property type="match status" value="1"/>
</dbReference>
<sequence>MAAEDKASSSSSAMDWSSEPPLSPSSPSHLTHFKPLTPEQDEPPLRSAYSSFVSLFRFSKEEGRAPSVTEKSQSASSSPQGPRRNWASPSHSIHGSEPHRKHSELLRRTSTASEGRRKSEAPLGSHDPRTAVQLRTVLKRLKEIMEGKSQDSDLKQYWMPDSQCKECYDCNEKFTTFRRRHHCRLCGQIFCSRCCNQEIPGKFMGYTGDLRACTYCRKIALSYAHSADSSSIGEDLSALSDSPCSVCVLEPTEPRTPVGGRKASRNIFLEEDLILSSFSHHITNVLVEFQSTEFSETPSPDSESVNSLEGHSEPSWFKDIKFDDSDTEQLADDNDYVTPNSASPSKRTSVSSFHSAVDSDSAASININMEQDNVNFHIKKQAKYPHVPPYPAEQKTEVLLSEDGGQHISISDAFIKESLFNRRVEEKAKEMLFTPLGWHHSSLDQLREENGEKKAMERLLSANHSHMMALLQQLLYSESLSLSWRDIIVPVVRQVVQTVRPDVRNCDDDMDIRQFVHIKKIPGGKKFDSAVVNGFVCTKNIAHKKMNPYIKNPKILLLKCSIEYLYREETKFTCIDPIVLQEHEFLKNYVQRIADVRPNLVLVEKTVSRIAQDMLLEHGISLVINVKPQVLDRVSRMTQGDLVISMDQLLTKPRLGTCHKFYLHSFQLPNNEMKSLMFFDGCPPQLGCTIKLRGASEYELARVKEIIIFMVCVAYHSQLEISFLMDEFAMPPSLAESSSFPCLLESTTLEEEEDNDGSTLRDDNLTLLPEGDFEPGIQEIINAHSRQPSISKSSHKDGESPRINTNGSTLVHRDSTSSETSLPPTRLFRDPLQDDTGLFVTEHVASSDDRLKSISALFKQDLKDIILCISPFITFREPYLLTAAGLCCPSRDYFPEQVYLSPLLNKDLKELDGRRKRQLLKESGPSSGSLTNGTVSHQRTIQILPCHKLTGARIIELLGSSQELARMLADYRAQGGRIRQREGMQFRETPRTKAPIKSDSEEDKVAGLNEMTWANKLDCLNPVNHQRLCVLFSSSSAQSNNAPNPCVSPWIVTMEFYGKNDLTLGVFLERYCFRPSYQCPSMYCETPMVHHIRRFVHGNGCVQIVLKELDSPVPGYQHTILNYSWCRICKQVTPVVPLSNDSWSMSFAKYLELRFYGHQYTRRANAEPCGHSIHKDYHQYFSYNQMVASFSYITVRLLEICLPPPKIIIRSQGPSKANLQQDLKDFSQKMAQVYLAIDDRLTSLKTDTFSKTREEKMEDMFAQKDMEESELRSWIEKLQVRLQTSTMDSPQQLQAVLESVVVKKQGLCETLQSWNNRLQDLFQQEKGRKRLSVPPSPGRHRQAASDEIDSQTFLTEDRHLNTFPSSSGSSSFLQLPSPAEQASDVITSGPSFPDQDSVSIPDDMFDGHLLGSNDSQVKEKSTMKTILANLLPGNSYNPIPFPFDPDKHYLMYEHERVPIAVCEREPSSIIAFALSCKEYKTALEELTKTTAKTGGDDISQAIRYIKHSFPSSALLSRCIFVNQQADFFFSAIYSFGESRAKNSPAKLVDISTSQLSRSSIDADPFSNLTTLYQILFSDANAKFYCRIYYAVEFHKMREAIMESSEDDFVRSLSHCVNWQARGGKSGAVFYATEDDRFILKQMPRLEVQSFLDFAPHYFTHITGAVQQKRPTALAKILGVYRIGYKNSQNNTEKKLDLLVMENLFFGRKMAQVFDLKGSLRNRNVKTDHGKESCEVVLLDENLLKLVHDNPLYIRSHCKAILRAAILSDAHFLSSHLIIDYSLLVGRDDATDELVVGIIDYIRTFTWDKKLEMVVKSTGILGGQGKMPTVVSPELYRSRFCEAMDKYFLMVPDHWTGLGLNC</sequence>
<dbReference type="FunFam" id="3.30.800.10:FF:000004">
    <property type="entry name" value="1-phosphatidylinositol 3-phosphate 5-kinase isoform X1"/>
    <property type="match status" value="1"/>
</dbReference>
<keyword evidence="11 15" id="KW-0067">ATP-binding</keyword>
<keyword evidence="6 15" id="KW-0547">Nucleotide-binding</keyword>
<dbReference type="EC" id="2.7.1.150" evidence="2"/>
<dbReference type="PROSITE" id="PS50178">
    <property type="entry name" value="ZF_FYVE"/>
    <property type="match status" value="1"/>
</dbReference>
<keyword evidence="10" id="KW-0862">Zinc</keyword>
<dbReference type="Pfam" id="PF00118">
    <property type="entry name" value="Cpn60_TCP1"/>
    <property type="match status" value="1"/>
</dbReference>
<dbReference type="Gene3D" id="3.30.40.10">
    <property type="entry name" value="Zinc/RING finger domain, C3HC4 (zinc finger)"/>
    <property type="match status" value="1"/>
</dbReference>
<comment type="catalytic activity">
    <reaction evidence="13">
        <text>a 1,2-diacyl-sn-glycero-3-phospho-(1D-myo-inositol-3-phosphate) + ATP = a 1,2-diacyl-sn-glycero-3-phospho-(1D-myo-inositol-3,5-bisphosphate) + ADP + H(+)</text>
        <dbReference type="Rhea" id="RHEA:13609"/>
        <dbReference type="ChEBI" id="CHEBI:15378"/>
        <dbReference type="ChEBI" id="CHEBI:30616"/>
        <dbReference type="ChEBI" id="CHEBI:57923"/>
        <dbReference type="ChEBI" id="CHEBI:58088"/>
        <dbReference type="ChEBI" id="CHEBI:456216"/>
        <dbReference type="EC" id="2.7.1.150"/>
    </reaction>
    <physiologicalReaction direction="left-to-right" evidence="13">
        <dbReference type="Rhea" id="RHEA:13610"/>
    </physiologicalReaction>
</comment>
<evidence type="ECO:0000256" key="14">
    <source>
        <dbReference type="PROSITE-ProRule" id="PRU00091"/>
    </source>
</evidence>
<evidence type="ECO:0000256" key="10">
    <source>
        <dbReference type="ARBA" id="ARBA00022833"/>
    </source>
</evidence>
<dbReference type="SUPFAM" id="SSF57903">
    <property type="entry name" value="FYVE/PHD zinc finger"/>
    <property type="match status" value="1"/>
</dbReference>
<dbReference type="InterPro" id="IPR027484">
    <property type="entry name" value="PInositol-4-P-5-kinase_N"/>
</dbReference>
<evidence type="ECO:0000313" key="20">
    <source>
        <dbReference type="Proteomes" id="UP000472262"/>
    </source>
</evidence>
<evidence type="ECO:0000256" key="6">
    <source>
        <dbReference type="ARBA" id="ARBA00022741"/>
    </source>
</evidence>
<evidence type="ECO:0000259" key="18">
    <source>
        <dbReference type="PROSITE" id="PS51455"/>
    </source>
</evidence>
<keyword evidence="3" id="KW-0597">Phosphoprotein</keyword>
<dbReference type="FunFam" id="3.30.40.10:FF:000057">
    <property type="entry name" value="1-phosphatidylinositol 3-phosphate 5-kinase isoform X1"/>
    <property type="match status" value="1"/>
</dbReference>
<dbReference type="PROSITE" id="PS51455">
    <property type="entry name" value="PIPK"/>
    <property type="match status" value="1"/>
</dbReference>
<dbReference type="InterPro" id="IPR027409">
    <property type="entry name" value="GroEL-like_apical_dom_sf"/>
</dbReference>
<feature type="region of interest" description="Disordered" evidence="16">
    <location>
        <begin position="61"/>
        <end position="131"/>
    </location>
</feature>
<dbReference type="InterPro" id="IPR002498">
    <property type="entry name" value="PInositol-4-P-4/5-kinase_core"/>
</dbReference>
<dbReference type="Ensembl" id="ENSSGRT00000111103.1">
    <property type="protein sequence ID" value="ENSSGRP00000104520.1"/>
    <property type="gene ID" value="ENSSGRG00000051545.1"/>
</dbReference>
<feature type="region of interest" description="Disordered" evidence="16">
    <location>
        <begin position="784"/>
        <end position="827"/>
    </location>
</feature>
<dbReference type="Pfam" id="PF01504">
    <property type="entry name" value="PIP5K"/>
    <property type="match status" value="2"/>
</dbReference>
<reference evidence="19" key="1">
    <citation type="submission" date="2025-08" db="UniProtKB">
        <authorList>
            <consortium name="Ensembl"/>
        </authorList>
    </citation>
    <scope>IDENTIFICATION</scope>
</reference>
<dbReference type="GO" id="GO:0008270">
    <property type="term" value="F:zinc ion binding"/>
    <property type="evidence" value="ECO:0007669"/>
    <property type="project" value="UniProtKB-KW"/>
</dbReference>
<dbReference type="InterPro" id="IPR002423">
    <property type="entry name" value="Cpn60/GroEL/TCP-1"/>
</dbReference>
<dbReference type="SMART" id="SM00330">
    <property type="entry name" value="PIPKc"/>
    <property type="match status" value="1"/>
</dbReference>
<feature type="compositionally biased region" description="Low complexity" evidence="16">
    <location>
        <begin position="1364"/>
        <end position="1378"/>
    </location>
</feature>
<evidence type="ECO:0000313" key="19">
    <source>
        <dbReference type="Ensembl" id="ENSSGRP00000104520.1"/>
    </source>
</evidence>
<dbReference type="PANTHER" id="PTHR46715:SF1">
    <property type="entry name" value="1-PHOSPHATIDYLINOSITOL 3-PHOSPHATE 5-KINASE"/>
    <property type="match status" value="1"/>
</dbReference>
<feature type="compositionally biased region" description="Basic and acidic residues" evidence="16">
    <location>
        <begin position="310"/>
        <end position="324"/>
    </location>
</feature>
<reference evidence="19" key="2">
    <citation type="submission" date="2025-09" db="UniProtKB">
        <authorList>
            <consortium name="Ensembl"/>
        </authorList>
    </citation>
    <scope>IDENTIFICATION</scope>
</reference>
<keyword evidence="9 15" id="KW-0418">Kinase</keyword>
<feature type="domain" description="PIPK" evidence="18">
    <location>
        <begin position="1521"/>
        <end position="1847"/>
    </location>
</feature>
<keyword evidence="20" id="KW-1185">Reference proteome</keyword>
<dbReference type="InterPro" id="IPR044769">
    <property type="entry name" value="PIKfyve_PIPKc"/>
</dbReference>
<feature type="region of interest" description="Disordered" evidence="16">
    <location>
        <begin position="1364"/>
        <end position="1396"/>
    </location>
</feature>
<dbReference type="SUPFAM" id="SSF52029">
    <property type="entry name" value="GroEL apical domain-like"/>
    <property type="match status" value="1"/>
</dbReference>
<dbReference type="GO" id="GO:0005524">
    <property type="term" value="F:ATP binding"/>
    <property type="evidence" value="ECO:0007669"/>
    <property type="project" value="UniProtKB-UniRule"/>
</dbReference>
<dbReference type="SUPFAM" id="SSF56104">
    <property type="entry name" value="SAICAR synthase-like"/>
    <property type="match status" value="1"/>
</dbReference>
<dbReference type="InterPro" id="IPR017455">
    <property type="entry name" value="Znf_FYVE-rel"/>
</dbReference>
<dbReference type="GO" id="GO:0030593">
    <property type="term" value="P:neutrophil chemotaxis"/>
    <property type="evidence" value="ECO:0007669"/>
    <property type="project" value="TreeGrafter"/>
</dbReference>
<feature type="compositionally biased region" description="Basic and acidic residues" evidence="16">
    <location>
        <begin position="94"/>
        <end position="107"/>
    </location>
</feature>
<name>A0A672SQS7_SINGR</name>
<dbReference type="Gene3D" id="3.50.7.10">
    <property type="entry name" value="GroEL"/>
    <property type="match status" value="1"/>
</dbReference>
<feature type="compositionally biased region" description="Low complexity" evidence="16">
    <location>
        <begin position="8"/>
        <end position="28"/>
    </location>
</feature>
<keyword evidence="8 14" id="KW-0863">Zinc-finger</keyword>
<evidence type="ECO:0000256" key="7">
    <source>
        <dbReference type="ARBA" id="ARBA00022753"/>
    </source>
</evidence>
<feature type="region of interest" description="Disordered" evidence="16">
    <location>
        <begin position="294"/>
        <end position="353"/>
    </location>
</feature>
<evidence type="ECO:0000256" key="16">
    <source>
        <dbReference type="SAM" id="MobiDB-lite"/>
    </source>
</evidence>
<dbReference type="InterPro" id="IPR000306">
    <property type="entry name" value="Znf_FYVE"/>
</dbReference>
<dbReference type="CDD" id="cd15725">
    <property type="entry name" value="FYVE_PIKfyve_Fab1"/>
    <property type="match status" value="1"/>
</dbReference>
<dbReference type="Pfam" id="PF01363">
    <property type="entry name" value="FYVE"/>
    <property type="match status" value="1"/>
</dbReference>
<evidence type="ECO:0000256" key="3">
    <source>
        <dbReference type="ARBA" id="ARBA00022553"/>
    </source>
</evidence>
<feature type="region of interest" description="Disordered" evidence="16">
    <location>
        <begin position="1326"/>
        <end position="1349"/>
    </location>
</feature>
<dbReference type="GO" id="GO:1903426">
    <property type="term" value="P:regulation of reactive oxygen species biosynthetic process"/>
    <property type="evidence" value="ECO:0007669"/>
    <property type="project" value="TreeGrafter"/>
</dbReference>
<dbReference type="InterPro" id="IPR043548">
    <property type="entry name" value="PIKfyve"/>
</dbReference>
<evidence type="ECO:0000256" key="4">
    <source>
        <dbReference type="ARBA" id="ARBA00022679"/>
    </source>
</evidence>
<dbReference type="InterPro" id="IPR027483">
    <property type="entry name" value="PInositol-4-P-4/5-kinase_C_sf"/>
</dbReference>
<keyword evidence="5" id="KW-0479">Metal-binding</keyword>
<dbReference type="InterPro" id="IPR011011">
    <property type="entry name" value="Znf_FYVE_PHD"/>
</dbReference>
<keyword evidence="7" id="KW-0967">Endosome</keyword>
<accession>A0A672SQS7</accession>
<gene>
    <name evidence="19" type="primary">LOC107569979</name>
</gene>
<keyword evidence="4 15" id="KW-0808">Transferase</keyword>
<dbReference type="PANTHER" id="PTHR46715">
    <property type="entry name" value="1-PHOSPHATIDYLINOSITOL 3-PHOSPHATE 5-KINASE"/>
    <property type="match status" value="1"/>
</dbReference>
<evidence type="ECO:0000256" key="11">
    <source>
        <dbReference type="ARBA" id="ARBA00022840"/>
    </source>
</evidence>
<proteinExistence type="predicted"/>
<feature type="domain" description="FYVE-type" evidence="17">
    <location>
        <begin position="161"/>
        <end position="221"/>
    </location>
</feature>
<dbReference type="FunFam" id="3.30.810.10:FF:000001">
    <property type="entry name" value="1-phosphatidylinositol 3-phosphate 5-kinase FAB1"/>
    <property type="match status" value="1"/>
</dbReference>
<organism evidence="19 20">
    <name type="scientific">Sinocyclocheilus grahami</name>
    <name type="common">Dianchi golden-line fish</name>
    <name type="synonym">Barbus grahami</name>
    <dbReference type="NCBI Taxonomy" id="75366"/>
    <lineage>
        <taxon>Eukaryota</taxon>
        <taxon>Metazoa</taxon>
        <taxon>Chordata</taxon>
        <taxon>Craniata</taxon>
        <taxon>Vertebrata</taxon>
        <taxon>Euteleostomi</taxon>
        <taxon>Actinopterygii</taxon>
        <taxon>Neopterygii</taxon>
        <taxon>Teleostei</taxon>
        <taxon>Ostariophysi</taxon>
        <taxon>Cypriniformes</taxon>
        <taxon>Cyprinidae</taxon>
        <taxon>Cyprininae</taxon>
        <taxon>Sinocyclocheilus</taxon>
    </lineage>
</organism>
<feature type="compositionally biased region" description="Polar residues" evidence="16">
    <location>
        <begin position="337"/>
        <end position="353"/>
    </location>
</feature>
<dbReference type="Proteomes" id="UP000472262">
    <property type="component" value="Unassembled WGS sequence"/>
</dbReference>
<feature type="compositionally biased region" description="Polar residues" evidence="16">
    <location>
        <begin position="69"/>
        <end position="80"/>
    </location>
</feature>
<evidence type="ECO:0000259" key="17">
    <source>
        <dbReference type="PROSITE" id="PS50178"/>
    </source>
</evidence>
<dbReference type="Gene3D" id="3.30.800.10">
    <property type="entry name" value="Phosphatidylinositol Phosphate Kinase II Beta"/>
    <property type="match status" value="1"/>
</dbReference>
<dbReference type="CDD" id="cd03334">
    <property type="entry name" value="Fab1_TCP"/>
    <property type="match status" value="1"/>
</dbReference>
<feature type="compositionally biased region" description="Acidic residues" evidence="16">
    <location>
        <begin position="325"/>
        <end position="335"/>
    </location>
</feature>
<dbReference type="GO" id="GO:0052810">
    <property type="term" value="F:1-phosphatidylinositol-5-kinase activity"/>
    <property type="evidence" value="ECO:0007669"/>
    <property type="project" value="UniProtKB-ARBA"/>
</dbReference>
<evidence type="ECO:0000256" key="15">
    <source>
        <dbReference type="PROSITE-ProRule" id="PRU00781"/>
    </source>
</evidence>
<dbReference type="GO" id="GO:0010008">
    <property type="term" value="C:endosome membrane"/>
    <property type="evidence" value="ECO:0007669"/>
    <property type="project" value="UniProtKB-SubCell"/>
</dbReference>
<feature type="region of interest" description="Disordered" evidence="16">
    <location>
        <begin position="1"/>
        <end position="45"/>
    </location>
</feature>